<sequence length="43" mass="4986">MDILISLLSLLAILGIVLVVWSSKRRLEDEQFRALFQINDKDL</sequence>
<accession>A0A0G1K2T4</accession>
<gene>
    <name evidence="1" type="ORF">UW30_C0002G0010</name>
</gene>
<organism evidence="1 2">
    <name type="scientific">Candidatus Giovannonibacteria bacterium GW2011_GWA2_44_13b</name>
    <dbReference type="NCBI Taxonomy" id="1618647"/>
    <lineage>
        <taxon>Bacteria</taxon>
        <taxon>Candidatus Giovannoniibacteriota</taxon>
    </lineage>
</organism>
<evidence type="ECO:0000313" key="2">
    <source>
        <dbReference type="Proteomes" id="UP000034736"/>
    </source>
</evidence>
<evidence type="ECO:0000313" key="1">
    <source>
        <dbReference type="EMBL" id="KKT42099.1"/>
    </source>
</evidence>
<name>A0A0G1K2T4_9BACT</name>
<comment type="caution">
    <text evidence="1">The sequence shown here is derived from an EMBL/GenBank/DDBJ whole genome shotgun (WGS) entry which is preliminary data.</text>
</comment>
<dbReference type="STRING" id="1618647.UW30_C0002G0010"/>
<reference evidence="1 2" key="1">
    <citation type="journal article" date="2015" name="Nature">
        <title>rRNA introns, odd ribosomes, and small enigmatic genomes across a large radiation of phyla.</title>
        <authorList>
            <person name="Brown C.T."/>
            <person name="Hug L.A."/>
            <person name="Thomas B.C."/>
            <person name="Sharon I."/>
            <person name="Castelle C.J."/>
            <person name="Singh A."/>
            <person name="Wilkins M.J."/>
            <person name="Williams K.H."/>
            <person name="Banfield J.F."/>
        </authorList>
    </citation>
    <scope>NUCLEOTIDE SEQUENCE [LARGE SCALE GENOMIC DNA]</scope>
</reference>
<dbReference type="Proteomes" id="UP000034736">
    <property type="component" value="Unassembled WGS sequence"/>
</dbReference>
<proteinExistence type="predicted"/>
<dbReference type="EMBL" id="LCHU01000002">
    <property type="protein sequence ID" value="KKT42099.1"/>
    <property type="molecule type" value="Genomic_DNA"/>
</dbReference>
<dbReference type="AlphaFoldDB" id="A0A0G1K2T4"/>
<protein>
    <submittedName>
        <fullName evidence="1">Uncharacterized protein</fullName>
    </submittedName>
</protein>